<dbReference type="AlphaFoldDB" id="A0A8J7U5B0"/>
<reference evidence="5" key="1">
    <citation type="submission" date="2021-03" db="EMBL/GenBank/DDBJ databases">
        <authorList>
            <person name="Wang G."/>
        </authorList>
    </citation>
    <scope>NUCLEOTIDE SEQUENCE</scope>
    <source>
        <strain evidence="5">KCTC 12899</strain>
    </source>
</reference>
<dbReference type="Gene3D" id="3.30.2350.20">
    <property type="entry name" value="TruD, catalytic domain"/>
    <property type="match status" value="1"/>
</dbReference>
<keyword evidence="3" id="KW-0413">Isomerase</keyword>
<keyword evidence="2" id="KW-0819">tRNA processing</keyword>
<gene>
    <name evidence="5" type="primary">truD</name>
    <name evidence="5" type="ORF">J3U88_11730</name>
</gene>
<dbReference type="EMBL" id="JAFREP010000008">
    <property type="protein sequence ID" value="MBO1319131.1"/>
    <property type="molecule type" value="Genomic_DNA"/>
</dbReference>
<comment type="caution">
    <text evidence="5">The sequence shown here is derived from an EMBL/GenBank/DDBJ whole genome shotgun (WGS) entry which is preliminary data.</text>
</comment>
<dbReference type="Proteomes" id="UP000664417">
    <property type="component" value="Unassembled WGS sequence"/>
</dbReference>
<dbReference type="GO" id="GO:0003723">
    <property type="term" value="F:RNA binding"/>
    <property type="evidence" value="ECO:0007669"/>
    <property type="project" value="InterPro"/>
</dbReference>
<dbReference type="InterPro" id="IPR001656">
    <property type="entry name" value="PsdUridine_synth_TruD"/>
</dbReference>
<protein>
    <submittedName>
        <fullName evidence="5">tRNA pseudouridine(13) synthase TruD</fullName>
    </submittedName>
</protein>
<dbReference type="InterPro" id="IPR043165">
    <property type="entry name" value="TruD_insert_sf"/>
</dbReference>
<dbReference type="GO" id="GO:0009982">
    <property type="term" value="F:pseudouridine synthase activity"/>
    <property type="evidence" value="ECO:0007669"/>
    <property type="project" value="InterPro"/>
</dbReference>
<dbReference type="InterPro" id="IPR042214">
    <property type="entry name" value="TruD_catalytic"/>
</dbReference>
<dbReference type="GO" id="GO:0005829">
    <property type="term" value="C:cytosol"/>
    <property type="evidence" value="ECO:0007669"/>
    <property type="project" value="TreeGrafter"/>
</dbReference>
<evidence type="ECO:0000256" key="2">
    <source>
        <dbReference type="ARBA" id="ARBA00022694"/>
    </source>
</evidence>
<evidence type="ECO:0000313" key="5">
    <source>
        <dbReference type="EMBL" id="MBO1319131.1"/>
    </source>
</evidence>
<evidence type="ECO:0000259" key="4">
    <source>
        <dbReference type="PROSITE" id="PS50984"/>
    </source>
</evidence>
<dbReference type="PROSITE" id="PS50984">
    <property type="entry name" value="TRUD"/>
    <property type="match status" value="1"/>
</dbReference>
<accession>A0A8J7U5B0</accession>
<dbReference type="Pfam" id="PF01142">
    <property type="entry name" value="TruD"/>
    <property type="match status" value="2"/>
</dbReference>
<dbReference type="GO" id="GO:0001522">
    <property type="term" value="P:pseudouridine synthesis"/>
    <property type="evidence" value="ECO:0007669"/>
    <property type="project" value="InterPro"/>
</dbReference>
<dbReference type="InterPro" id="IPR020103">
    <property type="entry name" value="PsdUridine_synth_cat_dom_sf"/>
</dbReference>
<comment type="similarity">
    <text evidence="1">Belongs to the pseudouridine synthase TruD family.</text>
</comment>
<proteinExistence type="inferred from homology"/>
<keyword evidence="6" id="KW-1185">Reference proteome</keyword>
<dbReference type="InterPro" id="IPR011760">
    <property type="entry name" value="PsdUridine_synth_TruD_insert"/>
</dbReference>
<dbReference type="SUPFAM" id="SSF55120">
    <property type="entry name" value="Pseudouridine synthase"/>
    <property type="match status" value="1"/>
</dbReference>
<dbReference type="RefSeq" id="WP_207858950.1">
    <property type="nucleotide sequence ID" value="NZ_JAFREP010000008.1"/>
</dbReference>
<dbReference type="GO" id="GO:0008033">
    <property type="term" value="P:tRNA processing"/>
    <property type="evidence" value="ECO:0007669"/>
    <property type="project" value="UniProtKB-KW"/>
</dbReference>
<evidence type="ECO:0000256" key="1">
    <source>
        <dbReference type="ARBA" id="ARBA00007953"/>
    </source>
</evidence>
<organism evidence="5 6">
    <name type="scientific">Acanthopleuribacter pedis</name>
    <dbReference type="NCBI Taxonomy" id="442870"/>
    <lineage>
        <taxon>Bacteria</taxon>
        <taxon>Pseudomonadati</taxon>
        <taxon>Acidobacteriota</taxon>
        <taxon>Holophagae</taxon>
        <taxon>Acanthopleuribacterales</taxon>
        <taxon>Acanthopleuribacteraceae</taxon>
        <taxon>Acanthopleuribacter</taxon>
    </lineage>
</organism>
<evidence type="ECO:0000313" key="6">
    <source>
        <dbReference type="Proteomes" id="UP000664417"/>
    </source>
</evidence>
<dbReference type="PANTHER" id="PTHR47811">
    <property type="entry name" value="TRNA PSEUDOURIDINE SYNTHASE D"/>
    <property type="match status" value="1"/>
</dbReference>
<evidence type="ECO:0000256" key="3">
    <source>
        <dbReference type="ARBA" id="ARBA00023235"/>
    </source>
</evidence>
<dbReference type="InterPro" id="IPR050170">
    <property type="entry name" value="TruD_pseudoU_synthase"/>
</dbReference>
<name>A0A8J7U5B0_9BACT</name>
<dbReference type="PANTHER" id="PTHR47811:SF1">
    <property type="entry name" value="TRNA PSEUDOURIDINE SYNTHASE D"/>
    <property type="match status" value="1"/>
</dbReference>
<dbReference type="GO" id="GO:0140098">
    <property type="term" value="F:catalytic activity, acting on RNA"/>
    <property type="evidence" value="ECO:0007669"/>
    <property type="project" value="UniProtKB-ARBA"/>
</dbReference>
<sequence length="341" mass="39261">MLHFHQTESTFFVDETLLHPPEGSGPFVFAYFRKRGLSTQRLKQKLSEMTGVPLAHIGHAGLKDHLSTSGQWLSWPAEKQRNAPAQRGENYEILRISRGAQSLKPGLVAANHFQLTLISDQPQQDRARLLHTRRFPNFFGPQRFGSAVYQDHLDAFWPRRARSKGKRAMAVSVLQAFLFNRFLQKRLTDFRLDEHELWQKQGAKRHFQATLEEAEPRFEAGEISPSGPMFGYKTTLTAEETAFLEQQGKSSEDFREFGKVALGTRRPLFVTAEDCRVTQSDDHQLQWHFVLPSGAYATVYLAWLLQQARMMLPMRHWPNYSRPVYFSEDPAWNRQATSPGS</sequence>
<dbReference type="Gene3D" id="3.30.2340.10">
    <property type="entry name" value="TruD, insertion domain"/>
    <property type="match status" value="1"/>
</dbReference>
<feature type="domain" description="TRUD" evidence="4">
    <location>
        <begin position="134"/>
        <end position="270"/>
    </location>
</feature>